<dbReference type="EC" id="1.2.4.4" evidence="2"/>
<feature type="region of interest" description="Disordered" evidence="5">
    <location>
        <begin position="1"/>
        <end position="49"/>
    </location>
</feature>
<dbReference type="Pfam" id="PF02779">
    <property type="entry name" value="Transket_pyr"/>
    <property type="match status" value="1"/>
</dbReference>
<dbReference type="CDD" id="cd07036">
    <property type="entry name" value="TPP_PYR_E1-PDHc-beta_like"/>
    <property type="match status" value="1"/>
</dbReference>
<dbReference type="Gene3D" id="3.40.50.970">
    <property type="match status" value="1"/>
</dbReference>
<gene>
    <name evidence="7" type="ORF">DB88DRAFT_540400</name>
</gene>
<evidence type="ECO:0000313" key="8">
    <source>
        <dbReference type="Proteomes" id="UP001182556"/>
    </source>
</evidence>
<keyword evidence="3" id="KW-0560">Oxidoreductase</keyword>
<reference evidence="7" key="1">
    <citation type="submission" date="2023-02" db="EMBL/GenBank/DDBJ databases">
        <title>Identification and recombinant expression of a fungal hydrolase from Papiliotrema laurentii that hydrolyzes apple cutin and clears colloidal polyester polyurethane.</title>
        <authorList>
            <consortium name="DOE Joint Genome Institute"/>
            <person name="Roman V.A."/>
            <person name="Bojanowski C."/>
            <person name="Crable B.R."/>
            <person name="Wagner D.N."/>
            <person name="Hung C.S."/>
            <person name="Nadeau L.J."/>
            <person name="Schratz L."/>
            <person name="Haridas S."/>
            <person name="Pangilinan J."/>
            <person name="Lipzen A."/>
            <person name="Na H."/>
            <person name="Yan M."/>
            <person name="Ng V."/>
            <person name="Grigoriev I.V."/>
            <person name="Spatafora J.W."/>
            <person name="Barlow D."/>
            <person name="Biffinger J."/>
            <person name="Kelley-Loughnane N."/>
            <person name="Varaljay V.A."/>
            <person name="Crookes-Goodson W.J."/>
        </authorList>
    </citation>
    <scope>NUCLEOTIDE SEQUENCE</scope>
    <source>
        <strain evidence="7">5307AH</strain>
    </source>
</reference>
<dbReference type="Gene3D" id="3.40.50.920">
    <property type="match status" value="1"/>
</dbReference>
<dbReference type="GO" id="GO:0007584">
    <property type="term" value="P:response to nutrient"/>
    <property type="evidence" value="ECO:0007669"/>
    <property type="project" value="TreeGrafter"/>
</dbReference>
<dbReference type="Pfam" id="PF02780">
    <property type="entry name" value="Transketolase_C"/>
    <property type="match status" value="1"/>
</dbReference>
<dbReference type="SUPFAM" id="SSF52922">
    <property type="entry name" value="TK C-terminal domain-like"/>
    <property type="match status" value="1"/>
</dbReference>
<evidence type="ECO:0000256" key="1">
    <source>
        <dbReference type="ARBA" id="ARBA00001964"/>
    </source>
</evidence>
<dbReference type="SUPFAM" id="SSF52518">
    <property type="entry name" value="Thiamin diphosphate-binding fold (THDP-binding)"/>
    <property type="match status" value="1"/>
</dbReference>
<comment type="cofactor">
    <cofactor evidence="1">
        <name>thiamine diphosphate</name>
        <dbReference type="ChEBI" id="CHEBI:58937"/>
    </cofactor>
</comment>
<dbReference type="FunFam" id="3.40.50.970:FF:000001">
    <property type="entry name" value="Pyruvate dehydrogenase E1 beta subunit"/>
    <property type="match status" value="1"/>
</dbReference>
<sequence>MYRNLLRPTSYASRRALATQPGPHPRAPPARTTPSPPKDQPEYDEPSLGSSELLLGTAEAALATPSLTFTDGHGLRGAHGKGRETRRMNLHQAIRDALGTALATNSKAIVFGEDVETGVFRCTVGLMEEFGKKRVFNTPLTEQGIAGFGIGYASVGGCAIGEIQFGDYIFPAFDQLVNEAAKQHYASGGSYPLLGGSLTFRAPIGSVGHGALYHSQSPEGYFLGAAGLKVVIPRTPIQAKGLLLAAIRDPCPTLVLEPKILYRAAVEQVPVDDFTLPIGDIEILREGSDLSLVSYGTPLYTCIQAIKLLQNPPPSLIPFLPPKLQPPNPAPSIQLIDVRTVNPLPHAALSEAVKKTGRMVLVHEAGKSGSVGNNIAGEVGRRAFEYLEAPIGLVSGWDTPIPLTYERFYQPDVIRVLDKLIETLSY</sequence>
<accession>A0AAD9FM41</accession>
<dbReference type="InterPro" id="IPR033248">
    <property type="entry name" value="Transketolase_C"/>
</dbReference>
<evidence type="ECO:0000256" key="5">
    <source>
        <dbReference type="SAM" id="MobiDB-lite"/>
    </source>
</evidence>
<comment type="caution">
    <text evidence="7">The sequence shown here is derived from an EMBL/GenBank/DDBJ whole genome shotgun (WGS) entry which is preliminary data.</text>
</comment>
<dbReference type="PANTHER" id="PTHR42980">
    <property type="entry name" value="2-OXOISOVALERATE DEHYDROGENASE SUBUNIT BETA-RELATED"/>
    <property type="match status" value="1"/>
</dbReference>
<evidence type="ECO:0000313" key="7">
    <source>
        <dbReference type="EMBL" id="KAK1924340.1"/>
    </source>
</evidence>
<comment type="catalytic activity">
    <reaction evidence="4">
        <text>N(6)-[(R)-lipoyl]-L-lysyl-[protein] + 3-methyl-2-oxobutanoate + H(+) = N(6)-[(R)-S(8)-2-methylpropanoyldihydrolipoyl]-L-lysyl-[protein] + CO2</text>
        <dbReference type="Rhea" id="RHEA:13457"/>
        <dbReference type="Rhea" id="RHEA-COMP:10474"/>
        <dbReference type="Rhea" id="RHEA-COMP:10497"/>
        <dbReference type="ChEBI" id="CHEBI:11851"/>
        <dbReference type="ChEBI" id="CHEBI:15378"/>
        <dbReference type="ChEBI" id="CHEBI:16526"/>
        <dbReference type="ChEBI" id="CHEBI:83099"/>
        <dbReference type="ChEBI" id="CHEBI:83142"/>
        <dbReference type="EC" id="1.2.4.4"/>
    </reaction>
    <physiologicalReaction direction="left-to-right" evidence="4">
        <dbReference type="Rhea" id="RHEA:13458"/>
    </physiologicalReaction>
</comment>
<dbReference type="InterPro" id="IPR005475">
    <property type="entry name" value="Transketolase-like_Pyr-bd"/>
</dbReference>
<proteinExistence type="predicted"/>
<evidence type="ECO:0000259" key="6">
    <source>
        <dbReference type="SMART" id="SM00861"/>
    </source>
</evidence>
<dbReference type="GO" id="GO:0006091">
    <property type="term" value="P:generation of precursor metabolites and energy"/>
    <property type="evidence" value="ECO:0007669"/>
    <property type="project" value="UniProtKB-ARBA"/>
</dbReference>
<dbReference type="SMART" id="SM00861">
    <property type="entry name" value="Transket_pyr"/>
    <property type="match status" value="1"/>
</dbReference>
<evidence type="ECO:0000256" key="3">
    <source>
        <dbReference type="ARBA" id="ARBA00023002"/>
    </source>
</evidence>
<keyword evidence="7" id="KW-0670">Pyruvate</keyword>
<dbReference type="PANTHER" id="PTHR42980:SF1">
    <property type="entry name" value="2-OXOISOVALERATE DEHYDROGENASE SUBUNIT BETA, MITOCHONDRIAL"/>
    <property type="match status" value="1"/>
</dbReference>
<dbReference type="GO" id="GO:0009083">
    <property type="term" value="P:branched-chain amino acid catabolic process"/>
    <property type="evidence" value="ECO:0007669"/>
    <property type="project" value="TreeGrafter"/>
</dbReference>
<protein>
    <recommendedName>
        <fullName evidence="2">3-methyl-2-oxobutanoate dehydrogenase (2-methylpropanoyl-transferring)</fullName>
        <ecNumber evidence="2">1.2.4.4</ecNumber>
    </recommendedName>
</protein>
<dbReference type="Proteomes" id="UP001182556">
    <property type="component" value="Unassembled WGS sequence"/>
</dbReference>
<organism evidence="7 8">
    <name type="scientific">Papiliotrema laurentii</name>
    <name type="common">Cryptococcus laurentii</name>
    <dbReference type="NCBI Taxonomy" id="5418"/>
    <lineage>
        <taxon>Eukaryota</taxon>
        <taxon>Fungi</taxon>
        <taxon>Dikarya</taxon>
        <taxon>Basidiomycota</taxon>
        <taxon>Agaricomycotina</taxon>
        <taxon>Tremellomycetes</taxon>
        <taxon>Tremellales</taxon>
        <taxon>Rhynchogastremaceae</taxon>
        <taxon>Papiliotrema</taxon>
    </lineage>
</organism>
<dbReference type="GO" id="GO:0003863">
    <property type="term" value="F:branched-chain 2-oxo acid dehydrogenase activity"/>
    <property type="evidence" value="ECO:0007669"/>
    <property type="project" value="UniProtKB-EC"/>
</dbReference>
<dbReference type="EMBL" id="JAODAN010000005">
    <property type="protein sequence ID" value="KAK1924340.1"/>
    <property type="molecule type" value="Genomic_DNA"/>
</dbReference>
<dbReference type="InterPro" id="IPR029061">
    <property type="entry name" value="THDP-binding"/>
</dbReference>
<keyword evidence="8" id="KW-1185">Reference proteome</keyword>
<feature type="domain" description="Transketolase-like pyrimidine-binding" evidence="6">
    <location>
        <begin position="88"/>
        <end position="264"/>
    </location>
</feature>
<evidence type="ECO:0000256" key="2">
    <source>
        <dbReference type="ARBA" id="ARBA00012277"/>
    </source>
</evidence>
<evidence type="ECO:0000256" key="4">
    <source>
        <dbReference type="ARBA" id="ARBA00051764"/>
    </source>
</evidence>
<dbReference type="AlphaFoldDB" id="A0AAD9FM41"/>
<name>A0AAD9FM41_PAPLA</name>
<dbReference type="InterPro" id="IPR009014">
    <property type="entry name" value="Transketo_C/PFOR_II"/>
</dbReference>